<dbReference type="SMART" id="SM00736">
    <property type="entry name" value="CADG"/>
    <property type="match status" value="3"/>
</dbReference>
<reference evidence="5 6" key="1">
    <citation type="journal article" date="2011" name="Proc. Natl. Acad. Sci. U.S.A.">
        <title>Evolutionary erosion of yeast sex chromosomes by mating-type switching accidents.</title>
        <authorList>
            <person name="Gordon J.L."/>
            <person name="Armisen D."/>
            <person name="Proux-Wera E."/>
            <person name="Oheigeartaigh S.S."/>
            <person name="Byrne K.P."/>
            <person name="Wolfe K.H."/>
        </authorList>
    </citation>
    <scope>NUCLEOTIDE SEQUENCE [LARGE SCALE GENOMIC DNA]</scope>
    <source>
        <strain evidence="6">ATCC 10662 / CBS 1146 / NBRC 0425 / NCYC 2629 / NRRL Y-866</strain>
    </source>
</reference>
<feature type="region of interest" description="Disordered" evidence="1">
    <location>
        <begin position="683"/>
        <end position="789"/>
    </location>
</feature>
<dbReference type="InParanoid" id="G8ZS21"/>
<feature type="compositionally biased region" description="Low complexity" evidence="1">
    <location>
        <begin position="443"/>
        <end position="472"/>
    </location>
</feature>
<dbReference type="GO" id="GO:0005886">
    <property type="term" value="C:plasma membrane"/>
    <property type="evidence" value="ECO:0007669"/>
    <property type="project" value="EnsemblFungi"/>
</dbReference>
<keyword evidence="6" id="KW-1185">Reference proteome</keyword>
<evidence type="ECO:0000259" key="4">
    <source>
        <dbReference type="SMART" id="SM00736"/>
    </source>
</evidence>
<dbReference type="Pfam" id="PF05345">
    <property type="entry name" value="He_PIG"/>
    <property type="match status" value="2"/>
</dbReference>
<feature type="signal peptide" evidence="3">
    <location>
        <begin position="1"/>
        <end position="24"/>
    </location>
</feature>
<gene>
    <name evidence="5" type="primary">TDEL0C04240</name>
    <name evidence="5" type="ORF">TDEL_0C04240</name>
</gene>
<dbReference type="FunCoup" id="G8ZS21">
    <property type="interactions" value="48"/>
</dbReference>
<proteinExistence type="predicted"/>
<feature type="domain" description="Dystroglycan-type cadherin-like" evidence="4">
    <location>
        <begin position="27"/>
        <end position="131"/>
    </location>
</feature>
<keyword evidence="3" id="KW-0732">Signal</keyword>
<dbReference type="InterPro" id="IPR015919">
    <property type="entry name" value="Cadherin-like_sf"/>
</dbReference>
<dbReference type="InterPro" id="IPR013783">
    <property type="entry name" value="Ig-like_fold"/>
</dbReference>
<name>G8ZS21_TORDE</name>
<dbReference type="GO" id="GO:0000131">
    <property type="term" value="C:incipient cellular bud site"/>
    <property type="evidence" value="ECO:0007669"/>
    <property type="project" value="EnsemblFungi"/>
</dbReference>
<organism evidence="5 6">
    <name type="scientific">Torulaspora delbrueckii</name>
    <name type="common">Yeast</name>
    <name type="synonym">Candida colliculosa</name>
    <dbReference type="NCBI Taxonomy" id="4950"/>
    <lineage>
        <taxon>Eukaryota</taxon>
        <taxon>Fungi</taxon>
        <taxon>Dikarya</taxon>
        <taxon>Ascomycota</taxon>
        <taxon>Saccharomycotina</taxon>
        <taxon>Saccharomycetes</taxon>
        <taxon>Saccharomycetales</taxon>
        <taxon>Saccharomycetaceae</taxon>
        <taxon>Torulaspora</taxon>
    </lineage>
</organism>
<evidence type="ECO:0000256" key="2">
    <source>
        <dbReference type="SAM" id="Phobius"/>
    </source>
</evidence>
<keyword evidence="2" id="KW-0472">Membrane</keyword>
<feature type="compositionally biased region" description="Polar residues" evidence="1">
    <location>
        <begin position="737"/>
        <end position="748"/>
    </location>
</feature>
<dbReference type="RefSeq" id="XP_003680524.1">
    <property type="nucleotide sequence ID" value="XM_003680476.1"/>
</dbReference>
<feature type="compositionally biased region" description="Basic and acidic residues" evidence="1">
    <location>
        <begin position="766"/>
        <end position="777"/>
    </location>
</feature>
<dbReference type="GeneID" id="11500648"/>
<feature type="domain" description="Dystroglycan-type cadherin-like" evidence="4">
    <location>
        <begin position="348"/>
        <end position="448"/>
    </location>
</feature>
<dbReference type="GO" id="GO:0005509">
    <property type="term" value="F:calcium ion binding"/>
    <property type="evidence" value="ECO:0007669"/>
    <property type="project" value="InterPro"/>
</dbReference>
<feature type="region of interest" description="Disordered" evidence="1">
    <location>
        <begin position="528"/>
        <end position="568"/>
    </location>
</feature>
<keyword evidence="2" id="KW-0812">Transmembrane</keyword>
<feature type="compositionally biased region" description="Polar residues" evidence="1">
    <location>
        <begin position="701"/>
        <end position="714"/>
    </location>
</feature>
<evidence type="ECO:0000313" key="6">
    <source>
        <dbReference type="Proteomes" id="UP000005627"/>
    </source>
</evidence>
<dbReference type="eggNOG" id="ENOG502QURR">
    <property type="taxonomic scope" value="Eukaryota"/>
</dbReference>
<dbReference type="AlphaFoldDB" id="G8ZS21"/>
<feature type="region of interest" description="Disordered" evidence="1">
    <location>
        <begin position="443"/>
        <end position="484"/>
    </location>
</feature>
<evidence type="ECO:0000256" key="1">
    <source>
        <dbReference type="SAM" id="MobiDB-lite"/>
    </source>
</evidence>
<dbReference type="KEGG" id="tdl:TDEL_0C04240"/>
<dbReference type="InterPro" id="IPR006644">
    <property type="entry name" value="Cadg"/>
</dbReference>
<accession>G8ZS21</accession>
<dbReference type="HOGENOM" id="CLU_017550_1_0_1"/>
<evidence type="ECO:0000256" key="3">
    <source>
        <dbReference type="SAM" id="SignalP"/>
    </source>
</evidence>
<dbReference type="Proteomes" id="UP000005627">
    <property type="component" value="Chromosome 3"/>
</dbReference>
<feature type="domain" description="Dystroglycan-type cadherin-like" evidence="4">
    <location>
        <begin position="146"/>
        <end position="251"/>
    </location>
</feature>
<dbReference type="SUPFAM" id="SSF49313">
    <property type="entry name" value="Cadherin-like"/>
    <property type="match status" value="3"/>
</dbReference>
<evidence type="ECO:0000313" key="5">
    <source>
        <dbReference type="EMBL" id="CCE91313.1"/>
    </source>
</evidence>
<dbReference type="OrthoDB" id="41532at2759"/>
<dbReference type="STRING" id="1076872.G8ZS21"/>
<protein>
    <recommendedName>
        <fullName evidence="4">Dystroglycan-type cadherin-like domain-containing protein</fullName>
    </recommendedName>
</protein>
<sequence length="807" mass="88935">MRRLSMPMIQLLVSLLALWTTVYSQPYEAYPIDKQYPPVARVGEQFEFQISNDTFRSSAGDSSQIAYDAYELPSWLSFDSASRVFSGKADSSALDEDDLYFDFILEGTDASDNESLNKTYQLVLTKRSSIEVADNFNLLALLKNYGSTNGKDGLILTPDEIFNVTFERSTFTSDHSVVAYYGRSQVYNAPLPNWLSFDPNNLKFSGTAPVVNSNIAPQVSYGFVLTATDFEGYSGVSVPFNLVIGAHELTTSIQNRLLINVTSSGDFTYQLPLNYVYFDNDPIQSDKLGSIEMVNAPSWVKLDNDTLSGTMPMDSSSENSANFSVAVYDTYDDVIYLNLMIEATSDLFAVTTLPNINATRGEWFQYSFLPSQFTDYSQTNVSVNYSNASQSHDWIHFVSSNMTLHGLVPDDFQSLAMQLVASRDSKSQDLDFQIIGMDSKVNSSNHTNSTTTSSSSLTSTSSATSSTSSSATKITESPSATAAGISPIKKKSNKTTAIACGVAIPLGLIALLGLLLLLFLRRRKNRNANHDNEKSPSISGPDVNNPANKPNQAIVPPVNPFDDDQSSITSSARRLGALNAMRLDEASDSEASTINEKRSSVATDELYQDARSTENLLKKPDTEFFDPQNRSSSVYINSEPANRKSWRYQLSSPTKESVMRDSCISTNTVSTAELLNTEIKDGQNIKKDPRKSTLGIRDSVFLNNNSKSQSSPSMNVRPGTRDSSEGDQLPILDEHSNVSPELKSNTCASSSSSDDFVPVKNGENYDWIHRQKPDRQPSNKRLVQTQNQSKVDIGQAHEVEGHFPEKI</sequence>
<dbReference type="GO" id="GO:0000144">
    <property type="term" value="C:cellular bud neck septin ring"/>
    <property type="evidence" value="ECO:0007669"/>
    <property type="project" value="EnsemblFungi"/>
</dbReference>
<dbReference type="GO" id="GO:0007120">
    <property type="term" value="P:axial cellular bud site selection"/>
    <property type="evidence" value="ECO:0007669"/>
    <property type="project" value="EnsemblFungi"/>
</dbReference>
<dbReference type="Gene3D" id="2.60.40.10">
    <property type="entry name" value="Immunoglobulins"/>
    <property type="match status" value="3"/>
</dbReference>
<feature type="chain" id="PRO_5003519680" description="Dystroglycan-type cadherin-like domain-containing protein" evidence="3">
    <location>
        <begin position="25"/>
        <end position="807"/>
    </location>
</feature>
<feature type="transmembrane region" description="Helical" evidence="2">
    <location>
        <begin position="496"/>
        <end position="520"/>
    </location>
</feature>
<keyword evidence="2" id="KW-1133">Transmembrane helix</keyword>
<feature type="compositionally biased region" description="Polar residues" evidence="1">
    <location>
        <begin position="779"/>
        <end position="789"/>
    </location>
</feature>
<dbReference type="EMBL" id="HE616744">
    <property type="protein sequence ID" value="CCE91313.1"/>
    <property type="molecule type" value="Genomic_DNA"/>
</dbReference>